<proteinExistence type="predicted"/>
<feature type="region of interest" description="Disordered" evidence="1">
    <location>
        <begin position="1"/>
        <end position="72"/>
    </location>
</feature>
<organism evidence="3 4">
    <name type="scientific">Hyphopichia burtonii NRRL Y-1933</name>
    <dbReference type="NCBI Taxonomy" id="984485"/>
    <lineage>
        <taxon>Eukaryota</taxon>
        <taxon>Fungi</taxon>
        <taxon>Dikarya</taxon>
        <taxon>Ascomycota</taxon>
        <taxon>Saccharomycotina</taxon>
        <taxon>Pichiomycetes</taxon>
        <taxon>Debaryomycetaceae</taxon>
        <taxon>Hyphopichia</taxon>
    </lineage>
</organism>
<evidence type="ECO:0000313" key="4">
    <source>
        <dbReference type="Proteomes" id="UP000095085"/>
    </source>
</evidence>
<dbReference type="GO" id="GO:0005737">
    <property type="term" value="C:cytoplasm"/>
    <property type="evidence" value="ECO:0007669"/>
    <property type="project" value="TreeGrafter"/>
</dbReference>
<dbReference type="EMBL" id="KV454541">
    <property type="protein sequence ID" value="ODV67032.1"/>
    <property type="molecule type" value="Genomic_DNA"/>
</dbReference>
<evidence type="ECO:0000256" key="1">
    <source>
        <dbReference type="SAM" id="MobiDB-lite"/>
    </source>
</evidence>
<sequence>MGRKLQGRKSANKTKGLKGALLRHEAHEKLKQNESKTLAVQKQKQEEKQSSMKSGGSKKKAQSKQQIQHQQKGLIPFKPDATVLLVGEGDFSFARSLVQENLILPENLVATSFDSKEEVLSKYPGVEEIMSFLESEGVNVIHEVDATDLVTSLKLKPNSKTKQKPNRILPAGKKLNYIMFNFPHTGRGMKDVDRNIRDHQKLVLNYFKSCKDLFSLANNSAKDDFAGYSTAITSDEAREGKIILSLFEGEPYASWNIKILGRSEGFRVERSGKFDWLSFPGYHHKRTNGIRDTTKPAAEREARVYVFDKFVPKDQQKSKPENNDSDSD</sequence>
<dbReference type="PANTHER" id="PTHR11538:SF26">
    <property type="entry name" value="FERREDOXIN-FOLD ANTICODON-BINDING DOMAIN-CONTAINING PROTEIN 1"/>
    <property type="match status" value="1"/>
</dbReference>
<protein>
    <recommendedName>
        <fullName evidence="2">25S rRNA (uridine-N(3))-methyltransferase BMT5-like domain-containing protein</fullName>
    </recommendedName>
</protein>
<dbReference type="AlphaFoldDB" id="A0A1E4RID0"/>
<dbReference type="STRING" id="984485.A0A1E4RID0"/>
<name>A0A1E4RID0_9ASCO</name>
<dbReference type="GO" id="GO:0070475">
    <property type="term" value="P:rRNA base methylation"/>
    <property type="evidence" value="ECO:0007669"/>
    <property type="project" value="EnsemblFungi"/>
</dbReference>
<dbReference type="RefSeq" id="XP_020076099.1">
    <property type="nucleotide sequence ID" value="XM_020218670.1"/>
</dbReference>
<feature type="compositionally biased region" description="Low complexity" evidence="1">
    <location>
        <begin position="63"/>
        <end position="72"/>
    </location>
</feature>
<gene>
    <name evidence="3" type="ORF">HYPBUDRAFT_108954</name>
</gene>
<dbReference type="GO" id="GO:0070042">
    <property type="term" value="F:rRNA (uridine-N3-)-methyltransferase activity"/>
    <property type="evidence" value="ECO:0007669"/>
    <property type="project" value="EnsemblFungi"/>
</dbReference>
<dbReference type="Pfam" id="PF10354">
    <property type="entry name" value="BMT5-like"/>
    <property type="match status" value="1"/>
</dbReference>
<keyword evidence="4" id="KW-1185">Reference proteome</keyword>
<feature type="compositionally biased region" description="Basic residues" evidence="1">
    <location>
        <begin position="1"/>
        <end position="16"/>
    </location>
</feature>
<dbReference type="OrthoDB" id="273345at2759"/>
<dbReference type="Proteomes" id="UP000095085">
    <property type="component" value="Unassembled WGS sequence"/>
</dbReference>
<dbReference type="PANTHER" id="PTHR11538">
    <property type="entry name" value="PHENYLALANYL-TRNA SYNTHETASE"/>
    <property type="match status" value="1"/>
</dbReference>
<evidence type="ECO:0000313" key="3">
    <source>
        <dbReference type="EMBL" id="ODV67032.1"/>
    </source>
</evidence>
<dbReference type="GeneID" id="30993220"/>
<evidence type="ECO:0000259" key="2">
    <source>
        <dbReference type="Pfam" id="PF10354"/>
    </source>
</evidence>
<feature type="compositionally biased region" description="Basic and acidic residues" evidence="1">
    <location>
        <begin position="22"/>
        <end position="34"/>
    </location>
</feature>
<dbReference type="GO" id="GO:0005730">
    <property type="term" value="C:nucleolus"/>
    <property type="evidence" value="ECO:0007669"/>
    <property type="project" value="EnsemblFungi"/>
</dbReference>
<accession>A0A1E4RID0</accession>
<dbReference type="InterPro" id="IPR019446">
    <property type="entry name" value="BMT5-like"/>
</dbReference>
<reference evidence="4" key="1">
    <citation type="submission" date="2016-05" db="EMBL/GenBank/DDBJ databases">
        <title>Comparative genomics of biotechnologically important yeasts.</title>
        <authorList>
            <consortium name="DOE Joint Genome Institute"/>
            <person name="Riley R."/>
            <person name="Haridas S."/>
            <person name="Wolfe K.H."/>
            <person name="Lopes M.R."/>
            <person name="Hittinger C.T."/>
            <person name="Goker M."/>
            <person name="Salamov A."/>
            <person name="Wisecaver J."/>
            <person name="Long T.M."/>
            <person name="Aerts A.L."/>
            <person name="Barry K."/>
            <person name="Choi C."/>
            <person name="Clum A."/>
            <person name="Coughlan A.Y."/>
            <person name="Deshpande S."/>
            <person name="Douglass A.P."/>
            <person name="Hanson S.J."/>
            <person name="Klenk H.-P."/>
            <person name="Labutti K."/>
            <person name="Lapidus A."/>
            <person name="Lindquist E."/>
            <person name="Lipzen A."/>
            <person name="Meier-Kolthoff J.P."/>
            <person name="Ohm R.A."/>
            <person name="Otillar R.P."/>
            <person name="Pangilinan J."/>
            <person name="Peng Y."/>
            <person name="Rokas A."/>
            <person name="Rosa C.A."/>
            <person name="Scheuner C."/>
            <person name="Sibirny A.A."/>
            <person name="Slot J.C."/>
            <person name="Stielow J.B."/>
            <person name="Sun H."/>
            <person name="Kurtzman C.P."/>
            <person name="Blackwell M."/>
            <person name="Grigoriev I.V."/>
            <person name="Jeffries T.W."/>
        </authorList>
    </citation>
    <scope>NUCLEOTIDE SEQUENCE [LARGE SCALE GENOMIC DNA]</scope>
    <source>
        <strain evidence="4">NRRL Y-1933</strain>
    </source>
</reference>
<feature type="domain" description="25S rRNA (uridine-N(3))-methyltransferase BMT5-like" evidence="2">
    <location>
        <begin position="84"/>
        <end position="286"/>
    </location>
</feature>